<evidence type="ECO:0000256" key="3">
    <source>
        <dbReference type="ARBA" id="ARBA00022737"/>
    </source>
</evidence>
<evidence type="ECO:0000313" key="8">
    <source>
        <dbReference type="Proteomes" id="UP001367676"/>
    </source>
</evidence>
<feature type="compositionally biased region" description="Polar residues" evidence="5">
    <location>
        <begin position="403"/>
        <end position="412"/>
    </location>
</feature>
<feature type="compositionally biased region" description="Acidic residues" evidence="5">
    <location>
        <begin position="16"/>
        <end position="32"/>
    </location>
</feature>
<dbReference type="PROSITE" id="PS50002">
    <property type="entry name" value="SH3"/>
    <property type="match status" value="1"/>
</dbReference>
<keyword evidence="1 4" id="KW-0728">SH3 domain</keyword>
<evidence type="ECO:0000256" key="4">
    <source>
        <dbReference type="PROSITE-ProRule" id="PRU00192"/>
    </source>
</evidence>
<protein>
    <recommendedName>
        <fullName evidence="6">SH3 domain-containing protein</fullName>
    </recommendedName>
</protein>
<dbReference type="GO" id="GO:0005886">
    <property type="term" value="C:plasma membrane"/>
    <property type="evidence" value="ECO:0007669"/>
    <property type="project" value="TreeGrafter"/>
</dbReference>
<dbReference type="PANTHER" id="PTHR10829:SF23">
    <property type="entry name" value="CORTACTIN, ISOFORM A"/>
    <property type="match status" value="1"/>
</dbReference>
<dbReference type="PANTHER" id="PTHR10829">
    <property type="entry name" value="CORTACTIN AND DREBRIN"/>
    <property type="match status" value="1"/>
</dbReference>
<dbReference type="InterPro" id="IPR001452">
    <property type="entry name" value="SH3_domain"/>
</dbReference>
<keyword evidence="3" id="KW-0677">Repeat</keyword>
<dbReference type="PRINTS" id="PR00499">
    <property type="entry name" value="P67PHOX"/>
</dbReference>
<accession>A0AAN9Y5G4</accession>
<feature type="region of interest" description="Disordered" evidence="5">
    <location>
        <begin position="1"/>
        <end position="53"/>
    </location>
</feature>
<dbReference type="GO" id="GO:0051015">
    <property type="term" value="F:actin filament binding"/>
    <property type="evidence" value="ECO:0007669"/>
    <property type="project" value="TreeGrafter"/>
</dbReference>
<dbReference type="FunFam" id="2.30.30.40:FF:000398">
    <property type="entry name" value="Hematopoietic cell-specific Lyn substrate 1"/>
    <property type="match status" value="1"/>
</dbReference>
<dbReference type="GO" id="GO:0005884">
    <property type="term" value="C:actin filament"/>
    <property type="evidence" value="ECO:0007669"/>
    <property type="project" value="TreeGrafter"/>
</dbReference>
<dbReference type="SUPFAM" id="SSF50044">
    <property type="entry name" value="SH3-domain"/>
    <property type="match status" value="1"/>
</dbReference>
<evidence type="ECO:0000256" key="1">
    <source>
        <dbReference type="ARBA" id="ARBA00022443"/>
    </source>
</evidence>
<evidence type="ECO:0000259" key="6">
    <source>
        <dbReference type="PROSITE" id="PS50002"/>
    </source>
</evidence>
<keyword evidence="8" id="KW-1185">Reference proteome</keyword>
<comment type="caution">
    <text evidence="7">The sequence shown here is derived from an EMBL/GenBank/DDBJ whole genome shotgun (WGS) entry which is preliminary data.</text>
</comment>
<dbReference type="SMART" id="SM00326">
    <property type="entry name" value="SH3"/>
    <property type="match status" value="1"/>
</dbReference>
<dbReference type="GO" id="GO:0030427">
    <property type="term" value="C:site of polarized growth"/>
    <property type="evidence" value="ECO:0007669"/>
    <property type="project" value="TreeGrafter"/>
</dbReference>
<feature type="region of interest" description="Disordered" evidence="5">
    <location>
        <begin position="252"/>
        <end position="272"/>
    </location>
</feature>
<name>A0AAN9Y5G4_9HEMI</name>
<dbReference type="Gene3D" id="2.30.30.40">
    <property type="entry name" value="SH3 Domains"/>
    <property type="match status" value="1"/>
</dbReference>
<feature type="region of interest" description="Disordered" evidence="5">
    <location>
        <begin position="391"/>
        <end position="412"/>
    </location>
</feature>
<dbReference type="GO" id="GO:0016477">
    <property type="term" value="P:cell migration"/>
    <property type="evidence" value="ECO:0007669"/>
    <property type="project" value="TreeGrafter"/>
</dbReference>
<dbReference type="InterPro" id="IPR003134">
    <property type="entry name" value="Hs1_Cortactin"/>
</dbReference>
<evidence type="ECO:0000313" key="7">
    <source>
        <dbReference type="EMBL" id="KAK7595336.1"/>
    </source>
</evidence>
<dbReference type="PROSITE" id="PS51090">
    <property type="entry name" value="CORTACTIN"/>
    <property type="match status" value="4"/>
</dbReference>
<organism evidence="7 8">
    <name type="scientific">Parthenolecanium corni</name>
    <dbReference type="NCBI Taxonomy" id="536013"/>
    <lineage>
        <taxon>Eukaryota</taxon>
        <taxon>Metazoa</taxon>
        <taxon>Ecdysozoa</taxon>
        <taxon>Arthropoda</taxon>
        <taxon>Hexapoda</taxon>
        <taxon>Insecta</taxon>
        <taxon>Pterygota</taxon>
        <taxon>Neoptera</taxon>
        <taxon>Paraneoptera</taxon>
        <taxon>Hemiptera</taxon>
        <taxon>Sternorrhyncha</taxon>
        <taxon>Coccoidea</taxon>
        <taxon>Coccidae</taxon>
        <taxon>Parthenolecanium</taxon>
    </lineage>
</organism>
<feature type="domain" description="SH3" evidence="6">
    <location>
        <begin position="417"/>
        <end position="474"/>
    </location>
</feature>
<proteinExistence type="predicted"/>
<sequence>MWKASAGVPLKISSCPDDDWETDPDFINDVTEEEQRWGSQTVPGSGRIGDSVDMNKLREEVAMADALKKKKEQEEGPKAAFGYGGKFGVQSDRMDRSAVGHDYVAKVQMHASQTDYRTGFGGKFGVQSDRIDKCAATYDSVEKLQKHPSQKDYATGFGGKYGVQKDRQDKCAVGWDHRETIEKHESQKDYAVGFGGKFGIQTDRQDKSAVGYDYAGEVPKHHSRVDPKKDFGENPGIDGYCGDKSACKLNESTDQGDTNHEKQEPFIGTAKSSTLRAKFENLAKQSEENLRKRNEAEQLKRRQRDLQEKFEAKEQEENRQKLLQNQEEGSSLQNEMKNSESLVVSPMDQIEEISTPGETENFIRTDEQVLSIKLSDDFANKLSEQNVDLNASKGASKPEVIGNQRTEPQNSALGLADSGQKAIALYDYQASADDEISFDPDDIITHIEMIDEGWWRGCCKGQYGLFPANYVSLQ</sequence>
<evidence type="ECO:0000256" key="2">
    <source>
        <dbReference type="ARBA" id="ARBA00022553"/>
    </source>
</evidence>
<dbReference type="Proteomes" id="UP001367676">
    <property type="component" value="Unassembled WGS sequence"/>
</dbReference>
<dbReference type="GO" id="GO:0030864">
    <property type="term" value="C:cortical actin cytoskeleton"/>
    <property type="evidence" value="ECO:0007669"/>
    <property type="project" value="TreeGrafter"/>
</dbReference>
<feature type="region of interest" description="Disordered" evidence="5">
    <location>
        <begin position="285"/>
        <end position="319"/>
    </location>
</feature>
<reference evidence="7 8" key="1">
    <citation type="submission" date="2024-03" db="EMBL/GenBank/DDBJ databases">
        <title>Adaptation during the transition from Ophiocordyceps entomopathogen to insect associate is accompanied by gene loss and intensified selection.</title>
        <authorList>
            <person name="Ward C.M."/>
            <person name="Onetto C.A."/>
            <person name="Borneman A.R."/>
        </authorList>
    </citation>
    <scope>NUCLEOTIDE SEQUENCE [LARGE SCALE GENOMIC DNA]</scope>
    <source>
        <strain evidence="7">AWRI1</strain>
        <tissue evidence="7">Single Adult Female</tissue>
    </source>
</reference>
<keyword evidence="2" id="KW-0597">Phosphoprotein</keyword>
<dbReference type="AlphaFoldDB" id="A0AAN9Y5G4"/>
<dbReference type="PRINTS" id="PR00452">
    <property type="entry name" value="SH3DOMAIN"/>
</dbReference>
<gene>
    <name evidence="7" type="ORF">V9T40_013161</name>
</gene>
<evidence type="ECO:0000256" key="5">
    <source>
        <dbReference type="SAM" id="MobiDB-lite"/>
    </source>
</evidence>
<dbReference type="GO" id="GO:0030833">
    <property type="term" value="P:regulation of actin filament polymerization"/>
    <property type="evidence" value="ECO:0007669"/>
    <property type="project" value="TreeGrafter"/>
</dbReference>
<dbReference type="Pfam" id="PF02218">
    <property type="entry name" value="HS1_rep"/>
    <property type="match status" value="4"/>
</dbReference>
<dbReference type="Pfam" id="PF00018">
    <property type="entry name" value="SH3_1"/>
    <property type="match status" value="1"/>
</dbReference>
<dbReference type="InterPro" id="IPR036028">
    <property type="entry name" value="SH3-like_dom_sf"/>
</dbReference>
<dbReference type="CDD" id="cd11959">
    <property type="entry name" value="SH3_Cortactin"/>
    <property type="match status" value="1"/>
</dbReference>
<dbReference type="InterPro" id="IPR035716">
    <property type="entry name" value="Cortactin_SH3"/>
</dbReference>
<dbReference type="EMBL" id="JBBCAQ010000018">
    <property type="protein sequence ID" value="KAK7595336.1"/>
    <property type="molecule type" value="Genomic_DNA"/>
</dbReference>